<keyword evidence="1" id="KW-0472">Membrane</keyword>
<gene>
    <name evidence="2" type="ORF">Poly21_40660</name>
</gene>
<dbReference type="RefSeq" id="WP_302119595.1">
    <property type="nucleotide sequence ID" value="NZ_SJPU01000002.1"/>
</dbReference>
<dbReference type="AlphaFoldDB" id="A0A5C6C1Z8"/>
<comment type="caution">
    <text evidence="2">The sequence shown here is derived from an EMBL/GenBank/DDBJ whole genome shotgun (WGS) entry which is preliminary data.</text>
</comment>
<name>A0A5C6C1Z8_9BACT</name>
<keyword evidence="1" id="KW-1133">Transmembrane helix</keyword>
<keyword evidence="3" id="KW-1185">Reference proteome</keyword>
<reference evidence="2 3" key="1">
    <citation type="journal article" date="2020" name="Antonie Van Leeuwenhoek">
        <title>Rhodopirellula heiligendammensis sp. nov., Rhodopirellula pilleata sp. nov., and Rhodopirellula solitaria sp. nov. isolated from natural or artificial marine surfaces in Northern Germany and California, USA, and emended description of the genus Rhodopirellula.</title>
        <authorList>
            <person name="Kallscheuer N."/>
            <person name="Wiegand S."/>
            <person name="Jogler M."/>
            <person name="Boedeker C."/>
            <person name="Peeters S.H."/>
            <person name="Rast P."/>
            <person name="Heuer A."/>
            <person name="Jetten M.S.M."/>
            <person name="Rohde M."/>
            <person name="Jogler C."/>
        </authorList>
    </citation>
    <scope>NUCLEOTIDE SEQUENCE [LARGE SCALE GENOMIC DNA]</scope>
    <source>
        <strain evidence="2 3">Poly21</strain>
    </source>
</reference>
<keyword evidence="1" id="KW-0812">Transmembrane</keyword>
<dbReference type="EMBL" id="SJPU01000002">
    <property type="protein sequence ID" value="TWU16859.1"/>
    <property type="molecule type" value="Genomic_DNA"/>
</dbReference>
<proteinExistence type="predicted"/>
<protein>
    <submittedName>
        <fullName evidence="2">Uncharacterized protein</fullName>
    </submittedName>
</protein>
<evidence type="ECO:0000313" key="3">
    <source>
        <dbReference type="Proteomes" id="UP000319908"/>
    </source>
</evidence>
<accession>A0A5C6C1Z8</accession>
<feature type="transmembrane region" description="Helical" evidence="1">
    <location>
        <begin position="24"/>
        <end position="45"/>
    </location>
</feature>
<evidence type="ECO:0000313" key="2">
    <source>
        <dbReference type="EMBL" id="TWU16859.1"/>
    </source>
</evidence>
<sequence>MQPAHIPDACGTPPRQKVGSDWKLRVLGIAMGLVPIMATGCSVFSGSPIRFSSLPGMMPSMLPSSSQEQKNYVPVGADTTLPSTTFTQEAYESVRNAKANNSIVLQILDDDVPIRVLPLPPAGAAGPGCDAGTGGSAPPSVYVSTLLKQTGVLRKLGKVQAALYRPSPNSLDGVRMDVLFSPHDAEQVRPESDYALRPGDRLVIGKDNKMGIDSLLDLVLDR</sequence>
<organism evidence="2 3">
    <name type="scientific">Allorhodopirellula heiligendammensis</name>
    <dbReference type="NCBI Taxonomy" id="2714739"/>
    <lineage>
        <taxon>Bacteria</taxon>
        <taxon>Pseudomonadati</taxon>
        <taxon>Planctomycetota</taxon>
        <taxon>Planctomycetia</taxon>
        <taxon>Pirellulales</taxon>
        <taxon>Pirellulaceae</taxon>
        <taxon>Allorhodopirellula</taxon>
    </lineage>
</organism>
<dbReference type="Proteomes" id="UP000319908">
    <property type="component" value="Unassembled WGS sequence"/>
</dbReference>
<evidence type="ECO:0000256" key="1">
    <source>
        <dbReference type="SAM" id="Phobius"/>
    </source>
</evidence>